<name>A0AAW2LFP8_SESRA</name>
<evidence type="ECO:0000313" key="1">
    <source>
        <dbReference type="EMBL" id="KAL0316571.1"/>
    </source>
</evidence>
<sequence length="56" mass="6209">MYPAAAPLLLLEEDSSFSIRLSRLFILTSQASSRFMYFSARASTSKRSMAGFLARG</sequence>
<gene>
    <name evidence="1" type="ORF">Sradi_5535300</name>
</gene>
<proteinExistence type="predicted"/>
<comment type="caution">
    <text evidence="1">The sequence shown here is derived from an EMBL/GenBank/DDBJ whole genome shotgun (WGS) entry which is preliminary data.</text>
</comment>
<organism evidence="1">
    <name type="scientific">Sesamum radiatum</name>
    <name type="common">Black benniseed</name>
    <dbReference type="NCBI Taxonomy" id="300843"/>
    <lineage>
        <taxon>Eukaryota</taxon>
        <taxon>Viridiplantae</taxon>
        <taxon>Streptophyta</taxon>
        <taxon>Embryophyta</taxon>
        <taxon>Tracheophyta</taxon>
        <taxon>Spermatophyta</taxon>
        <taxon>Magnoliopsida</taxon>
        <taxon>eudicotyledons</taxon>
        <taxon>Gunneridae</taxon>
        <taxon>Pentapetalae</taxon>
        <taxon>asterids</taxon>
        <taxon>lamiids</taxon>
        <taxon>Lamiales</taxon>
        <taxon>Pedaliaceae</taxon>
        <taxon>Sesamum</taxon>
    </lineage>
</organism>
<dbReference type="EMBL" id="JACGWJ010000025">
    <property type="protein sequence ID" value="KAL0316571.1"/>
    <property type="molecule type" value="Genomic_DNA"/>
</dbReference>
<protein>
    <submittedName>
        <fullName evidence="1">Uncharacterized protein</fullName>
    </submittedName>
</protein>
<accession>A0AAW2LFP8</accession>
<reference evidence="1" key="1">
    <citation type="submission" date="2020-06" db="EMBL/GenBank/DDBJ databases">
        <authorList>
            <person name="Li T."/>
            <person name="Hu X."/>
            <person name="Zhang T."/>
            <person name="Song X."/>
            <person name="Zhang H."/>
            <person name="Dai N."/>
            <person name="Sheng W."/>
            <person name="Hou X."/>
            <person name="Wei L."/>
        </authorList>
    </citation>
    <scope>NUCLEOTIDE SEQUENCE</scope>
    <source>
        <strain evidence="1">G02</strain>
        <tissue evidence="1">Leaf</tissue>
    </source>
</reference>
<reference evidence="1" key="2">
    <citation type="journal article" date="2024" name="Plant">
        <title>Genomic evolution and insights into agronomic trait innovations of Sesamum species.</title>
        <authorList>
            <person name="Miao H."/>
            <person name="Wang L."/>
            <person name="Qu L."/>
            <person name="Liu H."/>
            <person name="Sun Y."/>
            <person name="Le M."/>
            <person name="Wang Q."/>
            <person name="Wei S."/>
            <person name="Zheng Y."/>
            <person name="Lin W."/>
            <person name="Duan Y."/>
            <person name="Cao H."/>
            <person name="Xiong S."/>
            <person name="Wang X."/>
            <person name="Wei L."/>
            <person name="Li C."/>
            <person name="Ma Q."/>
            <person name="Ju M."/>
            <person name="Zhao R."/>
            <person name="Li G."/>
            <person name="Mu C."/>
            <person name="Tian Q."/>
            <person name="Mei H."/>
            <person name="Zhang T."/>
            <person name="Gao T."/>
            <person name="Zhang H."/>
        </authorList>
    </citation>
    <scope>NUCLEOTIDE SEQUENCE</scope>
    <source>
        <strain evidence="1">G02</strain>
    </source>
</reference>
<dbReference type="AlphaFoldDB" id="A0AAW2LFP8"/>